<evidence type="ECO:0000313" key="3">
    <source>
        <dbReference type="Proteomes" id="UP000503840"/>
    </source>
</evidence>
<evidence type="ECO:0000256" key="1">
    <source>
        <dbReference type="SAM" id="Phobius"/>
    </source>
</evidence>
<comment type="caution">
    <text evidence="2">The sequence shown here is derived from an EMBL/GenBank/DDBJ whole genome shotgun (WGS) entry which is preliminary data.</text>
</comment>
<keyword evidence="1" id="KW-0472">Membrane</keyword>
<dbReference type="Proteomes" id="UP000503840">
    <property type="component" value="Unassembled WGS sequence"/>
</dbReference>
<keyword evidence="3" id="KW-1185">Reference proteome</keyword>
<accession>A0A7J0BMC2</accession>
<gene>
    <name evidence="2" type="ORF">DSM101010T_31640</name>
</gene>
<keyword evidence="1" id="KW-1133">Transmembrane helix</keyword>
<feature type="transmembrane region" description="Helical" evidence="1">
    <location>
        <begin position="27"/>
        <end position="48"/>
    </location>
</feature>
<protein>
    <submittedName>
        <fullName evidence="2">Uncharacterized protein</fullName>
    </submittedName>
</protein>
<dbReference type="EMBL" id="BLVO01000016">
    <property type="protein sequence ID" value="GFM34799.1"/>
    <property type="molecule type" value="Genomic_DNA"/>
</dbReference>
<dbReference type="RefSeq" id="WP_174406456.1">
    <property type="nucleotide sequence ID" value="NZ_BLVO01000016.1"/>
</dbReference>
<keyword evidence="1" id="KW-0812">Transmembrane</keyword>
<evidence type="ECO:0000313" key="2">
    <source>
        <dbReference type="EMBL" id="GFM34799.1"/>
    </source>
</evidence>
<organism evidence="2 3">
    <name type="scientific">Desulfovibrio subterraneus</name>
    <dbReference type="NCBI Taxonomy" id="2718620"/>
    <lineage>
        <taxon>Bacteria</taxon>
        <taxon>Pseudomonadati</taxon>
        <taxon>Thermodesulfobacteriota</taxon>
        <taxon>Desulfovibrionia</taxon>
        <taxon>Desulfovibrionales</taxon>
        <taxon>Desulfovibrionaceae</taxon>
        <taxon>Desulfovibrio</taxon>
    </lineage>
</organism>
<name>A0A7J0BMC2_9BACT</name>
<sequence>MIHPFSRVSEHALMHPAMRRTLKELRVYMWATTALVSITALSLMYLSLVHGV</sequence>
<reference evidence="2 3" key="1">
    <citation type="submission" date="2020-05" db="EMBL/GenBank/DDBJ databases">
        <title>Draft genome sequence of Desulfovibrio sp. strain HN2T.</title>
        <authorList>
            <person name="Ueno A."/>
            <person name="Tamazawa S."/>
            <person name="Tamamura S."/>
            <person name="Murakami T."/>
            <person name="Kiyama T."/>
            <person name="Inomata H."/>
            <person name="Amano Y."/>
            <person name="Miyakawa K."/>
            <person name="Tamaki H."/>
            <person name="Naganuma T."/>
            <person name="Kaneko K."/>
        </authorList>
    </citation>
    <scope>NUCLEOTIDE SEQUENCE [LARGE SCALE GENOMIC DNA]</scope>
    <source>
        <strain evidence="2 3">HN2</strain>
    </source>
</reference>
<proteinExistence type="predicted"/>
<dbReference type="AlphaFoldDB" id="A0A7J0BMC2"/>